<feature type="compositionally biased region" description="Acidic residues" evidence="1">
    <location>
        <begin position="67"/>
        <end position="84"/>
    </location>
</feature>
<feature type="compositionally biased region" description="Low complexity" evidence="1">
    <location>
        <begin position="19"/>
        <end position="49"/>
    </location>
</feature>
<dbReference type="EMBL" id="MJEQ01003836">
    <property type="protein sequence ID" value="OIT22191.1"/>
    <property type="molecule type" value="Genomic_DNA"/>
</dbReference>
<feature type="region of interest" description="Disordered" evidence="1">
    <location>
        <begin position="103"/>
        <end position="146"/>
    </location>
</feature>
<sequence length="146" mass="15916">MPTPGYNVSLSEPPTQLPSQAKKSSQQTSQAKKSAQQTSQANKATQHKPAATKKTSKQAATPSNMLVDEDDIDDVTGDGYDDEDPNLRPVLISEAWTMLQQRKLHQKPTGTKKISFKGDGTGINLPTNLPYSPQKGDLERQSSCDF</sequence>
<comment type="caution">
    <text evidence="2">The sequence shown here is derived from an EMBL/GenBank/DDBJ whole genome shotgun (WGS) entry which is preliminary data.</text>
</comment>
<proteinExistence type="predicted"/>
<feature type="compositionally biased region" description="Polar residues" evidence="1">
    <location>
        <begin position="1"/>
        <end position="18"/>
    </location>
</feature>
<reference evidence="2" key="1">
    <citation type="submission" date="2016-11" db="EMBL/GenBank/DDBJ databases">
        <title>The genome of Nicotiana attenuata.</title>
        <authorList>
            <person name="Xu S."/>
            <person name="Brockmoeller T."/>
            <person name="Gaquerel E."/>
            <person name="Navarro A."/>
            <person name="Kuhl H."/>
            <person name="Gase K."/>
            <person name="Ling Z."/>
            <person name="Zhou W."/>
            <person name="Kreitzer C."/>
            <person name="Stanke M."/>
            <person name="Tang H."/>
            <person name="Lyons E."/>
            <person name="Pandey P."/>
            <person name="Pandey S.P."/>
            <person name="Timmermann B."/>
            <person name="Baldwin I.T."/>
        </authorList>
    </citation>
    <scope>NUCLEOTIDE SEQUENCE [LARGE SCALE GENOMIC DNA]</scope>
    <source>
        <strain evidence="2">UT</strain>
    </source>
</reference>
<dbReference type="AlphaFoldDB" id="A0A1J6KK80"/>
<evidence type="ECO:0000313" key="2">
    <source>
        <dbReference type="EMBL" id="OIT22191.1"/>
    </source>
</evidence>
<organism evidence="2 3">
    <name type="scientific">Nicotiana attenuata</name>
    <name type="common">Coyote tobacco</name>
    <dbReference type="NCBI Taxonomy" id="49451"/>
    <lineage>
        <taxon>Eukaryota</taxon>
        <taxon>Viridiplantae</taxon>
        <taxon>Streptophyta</taxon>
        <taxon>Embryophyta</taxon>
        <taxon>Tracheophyta</taxon>
        <taxon>Spermatophyta</taxon>
        <taxon>Magnoliopsida</taxon>
        <taxon>eudicotyledons</taxon>
        <taxon>Gunneridae</taxon>
        <taxon>Pentapetalae</taxon>
        <taxon>asterids</taxon>
        <taxon>lamiids</taxon>
        <taxon>Solanales</taxon>
        <taxon>Solanaceae</taxon>
        <taxon>Nicotianoideae</taxon>
        <taxon>Nicotianeae</taxon>
        <taxon>Nicotiana</taxon>
    </lineage>
</organism>
<accession>A0A1J6KK80</accession>
<keyword evidence="3" id="KW-1185">Reference proteome</keyword>
<dbReference type="Gramene" id="OIT22191">
    <property type="protein sequence ID" value="OIT22191"/>
    <property type="gene ID" value="A4A49_31781"/>
</dbReference>
<feature type="region of interest" description="Disordered" evidence="1">
    <location>
        <begin position="1"/>
        <end position="86"/>
    </location>
</feature>
<evidence type="ECO:0000256" key="1">
    <source>
        <dbReference type="SAM" id="MobiDB-lite"/>
    </source>
</evidence>
<protein>
    <submittedName>
        <fullName evidence="2">Uncharacterized protein</fullName>
    </submittedName>
</protein>
<gene>
    <name evidence="2" type="ORF">A4A49_31781</name>
</gene>
<name>A0A1J6KK80_NICAT</name>
<feature type="compositionally biased region" description="Basic and acidic residues" evidence="1">
    <location>
        <begin position="136"/>
        <end position="146"/>
    </location>
</feature>
<dbReference type="Proteomes" id="UP000187609">
    <property type="component" value="Unassembled WGS sequence"/>
</dbReference>
<evidence type="ECO:0000313" key="3">
    <source>
        <dbReference type="Proteomes" id="UP000187609"/>
    </source>
</evidence>
<dbReference type="STRING" id="49451.A0A1J6KK80"/>